<dbReference type="RefSeq" id="NP_001401514.1">
    <property type="nucleotide sequence ID" value="NM_001414585.1"/>
</dbReference>
<feature type="signal peptide" evidence="1">
    <location>
        <begin position="1"/>
        <end position="20"/>
    </location>
</feature>
<organism evidence="2">
    <name type="scientific">Venturia canescens</name>
    <dbReference type="NCBI Taxonomy" id="32260"/>
    <lineage>
        <taxon>Eukaryota</taxon>
        <taxon>Metazoa</taxon>
        <taxon>Ecdysozoa</taxon>
        <taxon>Arthropoda</taxon>
        <taxon>Hexapoda</taxon>
        <taxon>Insecta</taxon>
        <taxon>Pterygota</taxon>
        <taxon>Neoptera</taxon>
        <taxon>Endopterygota</taxon>
        <taxon>Hymenoptera</taxon>
        <taxon>Apocrita</taxon>
        <taxon>Ichneumonoidea</taxon>
        <taxon>Ichneumonidae</taxon>
        <taxon>Campopleginae</taxon>
        <taxon>Dusona group</taxon>
        <taxon>Venturia</taxon>
    </lineage>
</organism>
<feature type="chain" id="PRO_5006829838" evidence="1">
    <location>
        <begin position="21"/>
        <end position="70"/>
    </location>
</feature>
<reference evidence="2" key="1">
    <citation type="journal article" date="2015" name="Sci. Adv.">
        <title>Recurrent DNA virus domestication leading to different parasite virulence strategies.</title>
        <authorList>
            <person name="Pichon A."/>
            <person name="Bezier A."/>
            <person name="Urbach S."/>
            <person name="Aury J.M."/>
            <person name="Jouan V."/>
            <person name="Ravallec M."/>
            <person name="Guy J."/>
            <person name="Cousserans F."/>
            <person name="Theze J."/>
            <person name="Gauthier J."/>
            <person name="Demettre E."/>
            <person name="Schmieder S."/>
            <person name="Wurmser F."/>
            <person name="Sibut V."/>
            <person name="Poirie M."/>
            <person name="Colinet D."/>
            <person name="da Silva C."/>
            <person name="Couloux A."/>
            <person name="Barbe V."/>
            <person name="Drezen J.M."/>
            <person name="Volkoff A.N."/>
        </authorList>
    </citation>
    <scope>NUCLEOTIDE SEQUENCE</scope>
</reference>
<accession>A0A0U1ZIX8</accession>
<dbReference type="EMBL" id="KP972599">
    <property type="protein sequence ID" value="AJZ73142.1"/>
    <property type="molecule type" value="Genomic_DNA"/>
</dbReference>
<evidence type="ECO:0000313" key="2">
    <source>
        <dbReference type="EMBL" id="AJZ73142.1"/>
    </source>
</evidence>
<protein>
    <submittedName>
        <fullName evidence="2">Uncharacterized protein</fullName>
    </submittedName>
</protein>
<dbReference type="AlphaFoldDB" id="A0A0U1ZIX8"/>
<sequence length="70" mass="8448">MLFMLALLVFVLTLCGLFFAKDSFINREMQVYQKQLQEPWLMRRPLMAYNGTRRLTLKRKFIHRGDPKKV</sequence>
<proteinExistence type="predicted"/>
<evidence type="ECO:0000256" key="1">
    <source>
        <dbReference type="SAM" id="SignalP"/>
    </source>
</evidence>
<name>A0A0U1ZIX8_9HYME</name>
<dbReference type="GeneID" id="122408859"/>
<keyword evidence="1" id="KW-0732">Signal</keyword>